<keyword evidence="11" id="KW-0539">Nucleus</keyword>
<feature type="binding site" evidence="14">
    <location>
        <position position="432"/>
    </location>
    <ligand>
        <name>Zn(2+)</name>
        <dbReference type="ChEBI" id="CHEBI:29105"/>
    </ligand>
</feature>
<feature type="compositionally biased region" description="Polar residues" evidence="17">
    <location>
        <begin position="386"/>
        <end position="395"/>
    </location>
</feature>
<evidence type="ECO:0000256" key="10">
    <source>
        <dbReference type="ARBA" id="ARBA00023163"/>
    </source>
</evidence>
<evidence type="ECO:0000256" key="7">
    <source>
        <dbReference type="ARBA" id="ARBA00022833"/>
    </source>
</evidence>
<keyword evidence="8 12" id="KW-0156">Chromatin regulator</keyword>
<reference evidence="19 20" key="1">
    <citation type="journal article" date="2011" name="Genome Biol. Evol.">
        <title>Integration of the genetic map and genome assembly of fugu facilitates insights into distinct features of genome evolution in teleosts and mammals.</title>
        <authorList>
            <person name="Kai W."/>
            <person name="Kikuchi K."/>
            <person name="Tohari S."/>
            <person name="Chew A.K."/>
            <person name="Tay A."/>
            <person name="Fujiwara A."/>
            <person name="Hosoya S."/>
            <person name="Suetake H."/>
            <person name="Naruse K."/>
            <person name="Brenner S."/>
            <person name="Suzuki Y."/>
            <person name="Venkatesh B."/>
        </authorList>
    </citation>
    <scope>NUCLEOTIDE SEQUENCE [LARGE SCALE GENOMIC DNA]</scope>
</reference>
<evidence type="ECO:0000256" key="9">
    <source>
        <dbReference type="ARBA" id="ARBA00023015"/>
    </source>
</evidence>
<dbReference type="GeneTree" id="ENSGT00940000159065"/>
<evidence type="ECO:0000313" key="19">
    <source>
        <dbReference type="Ensembl" id="ENSTRUP00000084743.1"/>
    </source>
</evidence>
<accession>A0A674PGH8</accession>
<proteinExistence type="inferred from homology"/>
<keyword evidence="5 14" id="KW-0479">Metal-binding</keyword>
<dbReference type="PIRSF" id="PIRSF037911">
    <property type="entry name" value="HDAC_II_euk"/>
    <property type="match status" value="1"/>
</dbReference>
<evidence type="ECO:0000256" key="11">
    <source>
        <dbReference type="ARBA" id="ARBA00023242"/>
    </source>
</evidence>
<keyword evidence="6 12" id="KW-0378">Hydrolase</keyword>
<reference evidence="19" key="2">
    <citation type="submission" date="2025-08" db="UniProtKB">
        <authorList>
            <consortium name="Ensembl"/>
        </authorList>
    </citation>
    <scope>IDENTIFICATION</scope>
</reference>
<feature type="binding site" evidence="14">
    <location>
        <position position="515"/>
    </location>
    <ligand>
        <name>Zn(2+)</name>
        <dbReference type="ChEBI" id="CHEBI:29105"/>
    </ligand>
</feature>
<evidence type="ECO:0000256" key="8">
    <source>
        <dbReference type="ARBA" id="ARBA00022853"/>
    </source>
</evidence>
<dbReference type="Gene3D" id="3.40.800.20">
    <property type="entry name" value="Histone deacetylase domain"/>
    <property type="match status" value="1"/>
</dbReference>
<evidence type="ECO:0000256" key="13">
    <source>
        <dbReference type="PIRSR" id="PIRSR037911-1"/>
    </source>
</evidence>
<feature type="site" description="Contributes to catalysis" evidence="15">
    <location>
        <position position="740"/>
    </location>
</feature>
<name>A0A674PGH8_TAKRU</name>
<comment type="similarity">
    <text evidence="2 12">Belongs to the histone deacetylase family. HD type 2 subfamily.</text>
</comment>
<evidence type="ECO:0000313" key="20">
    <source>
        <dbReference type="Proteomes" id="UP000005226"/>
    </source>
</evidence>
<dbReference type="FunFam" id="3.40.800.20:FF:000002">
    <property type="entry name" value="Histone deacetylase"/>
    <property type="match status" value="1"/>
</dbReference>
<keyword evidence="4 12" id="KW-0678">Repressor</keyword>
<dbReference type="GO" id="GO:0141221">
    <property type="term" value="F:histone deacetylase activity, hydrolytic mechanism"/>
    <property type="evidence" value="ECO:0007669"/>
    <property type="project" value="UniProtKB-EC"/>
</dbReference>
<keyword evidence="16" id="KW-0175">Coiled coil</keyword>
<evidence type="ECO:0000259" key="18">
    <source>
        <dbReference type="Pfam" id="PF00850"/>
    </source>
</evidence>
<feature type="region of interest" description="Disordered" evidence="17">
    <location>
        <begin position="112"/>
        <end position="131"/>
    </location>
</feature>
<dbReference type="InterPro" id="IPR023696">
    <property type="entry name" value="Ureohydrolase_dom_sf"/>
</dbReference>
<feature type="compositionally biased region" description="Basic and acidic residues" evidence="17">
    <location>
        <begin position="306"/>
        <end position="323"/>
    </location>
</feature>
<evidence type="ECO:0000256" key="14">
    <source>
        <dbReference type="PIRSR" id="PIRSR037911-2"/>
    </source>
</evidence>
<feature type="active site" evidence="13">
    <location>
        <position position="567"/>
    </location>
</feature>
<dbReference type="GO" id="GO:0000122">
    <property type="term" value="P:negative regulation of transcription by RNA polymerase II"/>
    <property type="evidence" value="ECO:0007669"/>
    <property type="project" value="InterPro"/>
</dbReference>
<dbReference type="GO" id="GO:0040029">
    <property type="term" value="P:epigenetic regulation of gene expression"/>
    <property type="evidence" value="ECO:0007669"/>
    <property type="project" value="TreeGrafter"/>
</dbReference>
<feature type="binding site" evidence="14">
    <location>
        <position position="438"/>
    </location>
    <ligand>
        <name>Zn(2+)</name>
        <dbReference type="ChEBI" id="CHEBI:29105"/>
    </ligand>
</feature>
<dbReference type="InterPro" id="IPR023801">
    <property type="entry name" value="His_deacetylse_dom"/>
</dbReference>
<keyword evidence="7 14" id="KW-0862">Zinc</keyword>
<evidence type="ECO:0000256" key="3">
    <source>
        <dbReference type="ARBA" id="ARBA00012111"/>
    </source>
</evidence>
<comment type="function">
    <text evidence="12">Responsible for the deacetylation of lysine residues on the N-terminal part of the core histones (H2A, H2B, H3 and H4). Histone deacetylation gives a tag for epigenetic repression and plays an important role in transcriptional regulation, cell cycle progression and developmental events.</text>
</comment>
<comment type="subcellular location">
    <subcellularLocation>
        <location evidence="1 12">Nucleus</location>
    </subcellularLocation>
</comment>
<evidence type="ECO:0000256" key="17">
    <source>
        <dbReference type="SAM" id="MobiDB-lite"/>
    </source>
</evidence>
<dbReference type="GO" id="GO:0000118">
    <property type="term" value="C:histone deacetylase complex"/>
    <property type="evidence" value="ECO:0007669"/>
    <property type="project" value="TreeGrafter"/>
</dbReference>
<evidence type="ECO:0000256" key="1">
    <source>
        <dbReference type="ARBA" id="ARBA00004123"/>
    </source>
</evidence>
<dbReference type="Proteomes" id="UP000005226">
    <property type="component" value="Chromosome 19"/>
</dbReference>
<feature type="compositionally biased region" description="Low complexity" evidence="17">
    <location>
        <begin position="178"/>
        <end position="192"/>
    </location>
</feature>
<feature type="region of interest" description="Disordered" evidence="17">
    <location>
        <begin position="149"/>
        <end position="204"/>
    </location>
</feature>
<dbReference type="Pfam" id="PF00850">
    <property type="entry name" value="Hist_deacetyl"/>
    <property type="match status" value="1"/>
</dbReference>
<dbReference type="PANTHER" id="PTHR10625">
    <property type="entry name" value="HISTONE DEACETYLASE HDAC1-RELATED"/>
    <property type="match status" value="1"/>
</dbReference>
<sequence length="847" mass="92984">MDLRVTQRFLQPGPDSAMLAPHPPFFLGPLTSQNCSQLTQQQLQYNVEHRQREMEEQKREKLQQLIRKNKDEQSAVASPLVRQKLREHIIMKSQPTQDRVTPNHCSSTLAYRLPTPDVSPKPQAPPCDQRKELALRRTVSEPTLKWKIKKMISARPNPLQRKISAPPTVRHRTETLDSSSNSSSTSASGCSSPNDTHPDSSSLAHEAQRLLLKDGNLAHFTLSPSSTTMPNITAGLPAQADVQVSRPLAGSSLRHVYMPLEGSNPLAQHLQPVLILEPHSGLLHPQFVSFYGLSGVPLQQKQPYQSKREGVITSHRPLERTRSEPPPYSHPPLSLNTGHPSYVQHLPQQFHKSVQDRFKQNTLLTKRLHPSMPALIWPHQPLIRTQSSPASTSLPPSHPATAVPSLTLSNPQLRFTTGLVYDSQMQKHQCTCGDNSRHPEHAGRVQSIWSRLHERGLRGQCERIRSRKATLEELQSVHSEKHVLVFGTNPLNRLKLDNRKLAGILSQRTFVMLPCGGVGVDIDTVWNEHHTSTASRIAAGCVTDLALKVAQGELKNGFAVVRPPGHHATHSSPLGFCFFNSVAIAAKQLQQRLNVSKILIVDWDIHHGNGTQEAFYSDPSVLYISLHRYDGGNFFPGGGHPSEVGKGAGEGFNVNIGWTGGLNPPIGDAEYLAAFRTAVMPIAHQFSPDVVLVSAGFDAVAGHSSSLGGYKVTAKCFGFLTRQLMSLAGGRVVLALEGGHDLKAICDASEACVSALLGMEVEPLSSSTLEQKPCENAVKSLQSVIQVHGEYWQSVEDSADTVDLSYQQAQRRRLRRDSDSEAVSAIASLSVRAAASDRKPDKNGDSP</sequence>
<dbReference type="SUPFAM" id="SSF52768">
    <property type="entry name" value="Arginase/deacetylase"/>
    <property type="match status" value="1"/>
</dbReference>
<keyword evidence="10 12" id="KW-0804">Transcription</keyword>
<dbReference type="PANTHER" id="PTHR10625:SF42">
    <property type="entry name" value="HISTONE DEACETYLASE 7"/>
    <property type="match status" value="1"/>
</dbReference>
<evidence type="ECO:0000256" key="2">
    <source>
        <dbReference type="ARBA" id="ARBA00007738"/>
    </source>
</evidence>
<feature type="binding site" evidence="14">
    <location>
        <position position="430"/>
    </location>
    <ligand>
        <name>Zn(2+)</name>
        <dbReference type="ChEBI" id="CHEBI:29105"/>
    </ligand>
</feature>
<evidence type="ECO:0000256" key="6">
    <source>
        <dbReference type="ARBA" id="ARBA00022801"/>
    </source>
</evidence>
<dbReference type="GO" id="GO:0046872">
    <property type="term" value="F:metal ion binding"/>
    <property type="evidence" value="ECO:0007669"/>
    <property type="project" value="UniProtKB-KW"/>
</dbReference>
<keyword evidence="20" id="KW-1185">Reference proteome</keyword>
<evidence type="ECO:0000256" key="12">
    <source>
        <dbReference type="PIRNR" id="PIRNR037911"/>
    </source>
</evidence>
<feature type="coiled-coil region" evidence="16">
    <location>
        <begin position="40"/>
        <end position="75"/>
    </location>
</feature>
<protein>
    <recommendedName>
        <fullName evidence="3 12">Histone deacetylase</fullName>
        <ecNumber evidence="3 12">3.5.1.98</ecNumber>
    </recommendedName>
</protein>
<feature type="region of interest" description="Disordered" evidence="17">
    <location>
        <begin position="386"/>
        <end position="405"/>
    </location>
</feature>
<reference evidence="19" key="3">
    <citation type="submission" date="2025-09" db="UniProtKB">
        <authorList>
            <consortium name="Ensembl"/>
        </authorList>
    </citation>
    <scope>IDENTIFICATION</scope>
</reference>
<evidence type="ECO:0000256" key="4">
    <source>
        <dbReference type="ARBA" id="ARBA00022491"/>
    </source>
</evidence>
<dbReference type="InterPro" id="IPR000286">
    <property type="entry name" value="HDACs"/>
</dbReference>
<comment type="catalytic activity">
    <reaction evidence="12">
        <text>N(6)-acetyl-L-lysyl-[histone] + H2O = L-lysyl-[histone] + acetate</text>
        <dbReference type="Rhea" id="RHEA:58196"/>
        <dbReference type="Rhea" id="RHEA-COMP:9845"/>
        <dbReference type="Rhea" id="RHEA-COMP:11338"/>
        <dbReference type="ChEBI" id="CHEBI:15377"/>
        <dbReference type="ChEBI" id="CHEBI:29969"/>
        <dbReference type="ChEBI" id="CHEBI:30089"/>
        <dbReference type="ChEBI" id="CHEBI:61930"/>
        <dbReference type="EC" id="3.5.1.98"/>
    </reaction>
</comment>
<dbReference type="EC" id="3.5.1.98" evidence="3 12"/>
<keyword evidence="9 12" id="KW-0805">Transcription regulation</keyword>
<organism evidence="19 20">
    <name type="scientific">Takifugu rubripes</name>
    <name type="common">Japanese pufferfish</name>
    <name type="synonym">Fugu rubripes</name>
    <dbReference type="NCBI Taxonomy" id="31033"/>
    <lineage>
        <taxon>Eukaryota</taxon>
        <taxon>Metazoa</taxon>
        <taxon>Chordata</taxon>
        <taxon>Craniata</taxon>
        <taxon>Vertebrata</taxon>
        <taxon>Euteleostomi</taxon>
        <taxon>Actinopterygii</taxon>
        <taxon>Neopterygii</taxon>
        <taxon>Teleostei</taxon>
        <taxon>Neoteleostei</taxon>
        <taxon>Acanthomorphata</taxon>
        <taxon>Eupercaria</taxon>
        <taxon>Tetraodontiformes</taxon>
        <taxon>Tetradontoidea</taxon>
        <taxon>Tetraodontidae</taxon>
        <taxon>Takifugu</taxon>
    </lineage>
</organism>
<gene>
    <name evidence="19" type="primary">LOC101063159</name>
</gene>
<feature type="region of interest" description="Disordered" evidence="17">
    <location>
        <begin position="301"/>
        <end position="330"/>
    </location>
</feature>
<evidence type="ECO:0000256" key="5">
    <source>
        <dbReference type="ARBA" id="ARBA00022723"/>
    </source>
</evidence>
<dbReference type="Ensembl" id="ENSTRUT00000069974.1">
    <property type="protein sequence ID" value="ENSTRUP00000084743.1"/>
    <property type="gene ID" value="ENSTRUG00000011380.3"/>
</dbReference>
<feature type="compositionally biased region" description="Polar residues" evidence="17">
    <location>
        <begin position="193"/>
        <end position="203"/>
    </location>
</feature>
<feature type="domain" description="Histone deacetylase" evidence="18">
    <location>
        <begin position="438"/>
        <end position="756"/>
    </location>
</feature>
<dbReference type="CDD" id="cd11681">
    <property type="entry name" value="HDAC_classIIa"/>
    <property type="match status" value="1"/>
</dbReference>
<dbReference type="AlphaFoldDB" id="A0A674PGH8"/>
<dbReference type="InterPro" id="IPR046949">
    <property type="entry name" value="HDAC4/5/7/9"/>
</dbReference>
<dbReference type="PRINTS" id="PR01270">
    <property type="entry name" value="HDASUPER"/>
</dbReference>
<evidence type="ECO:0000256" key="16">
    <source>
        <dbReference type="SAM" id="Coils"/>
    </source>
</evidence>
<dbReference type="InterPro" id="IPR037138">
    <property type="entry name" value="His_deacetylse_dom_sf"/>
</dbReference>
<evidence type="ECO:0000256" key="15">
    <source>
        <dbReference type="PIRSR" id="PIRSR037911-3"/>
    </source>
</evidence>